<feature type="transmembrane region" description="Helical" evidence="2">
    <location>
        <begin position="517"/>
        <end position="536"/>
    </location>
</feature>
<keyword evidence="2" id="KW-0472">Membrane</keyword>
<gene>
    <name evidence="6" type="primary">LOC112694152</name>
</gene>
<feature type="signal peptide" evidence="3">
    <location>
        <begin position="1"/>
        <end position="24"/>
    </location>
</feature>
<dbReference type="PANTHER" id="PTHR11161">
    <property type="entry name" value="O-ACYLTRANSFERASE"/>
    <property type="match status" value="1"/>
</dbReference>
<dbReference type="GO" id="GO:0016747">
    <property type="term" value="F:acyltransferase activity, transferring groups other than amino-acyl groups"/>
    <property type="evidence" value="ECO:0007669"/>
    <property type="project" value="InterPro"/>
</dbReference>
<evidence type="ECO:0000259" key="4">
    <source>
        <dbReference type="SMART" id="SM00703"/>
    </source>
</evidence>
<evidence type="ECO:0000256" key="2">
    <source>
        <dbReference type="SAM" id="Phobius"/>
    </source>
</evidence>
<accession>A0A8B8GPY8</accession>
<name>A0A8B8GPY8_9HEMI</name>
<feature type="region of interest" description="Disordered" evidence="1">
    <location>
        <begin position="35"/>
        <end position="74"/>
    </location>
</feature>
<dbReference type="Pfam" id="PF20146">
    <property type="entry name" value="NRF"/>
    <property type="match status" value="1"/>
</dbReference>
<feature type="transmembrane region" description="Helical" evidence="2">
    <location>
        <begin position="599"/>
        <end position="621"/>
    </location>
</feature>
<keyword evidence="3" id="KW-0732">Signal</keyword>
<keyword evidence="5" id="KW-1185">Reference proteome</keyword>
<evidence type="ECO:0000256" key="3">
    <source>
        <dbReference type="SAM" id="SignalP"/>
    </source>
</evidence>
<feature type="transmembrane region" description="Helical" evidence="2">
    <location>
        <begin position="704"/>
        <end position="729"/>
    </location>
</feature>
<feature type="chain" id="PRO_5034341168" evidence="3">
    <location>
        <begin position="25"/>
        <end position="777"/>
    </location>
</feature>
<dbReference type="PANTHER" id="PTHR11161:SF71">
    <property type="entry name" value="NOSE RESISTANT-TO-FLUOXETINE PROTEIN N-TERMINAL DOMAIN-CONTAINING PROTEIN"/>
    <property type="match status" value="1"/>
</dbReference>
<feature type="transmembrane region" description="Helical" evidence="2">
    <location>
        <begin position="490"/>
        <end position="510"/>
    </location>
</feature>
<feature type="compositionally biased region" description="Polar residues" evidence="1">
    <location>
        <begin position="40"/>
        <end position="54"/>
    </location>
</feature>
<feature type="transmembrane region" description="Helical" evidence="2">
    <location>
        <begin position="674"/>
        <end position="692"/>
    </location>
</feature>
<dbReference type="InterPro" id="IPR002656">
    <property type="entry name" value="Acyl_transf_3_dom"/>
</dbReference>
<dbReference type="InterPro" id="IPR052728">
    <property type="entry name" value="O2_lipid_transport_reg"/>
</dbReference>
<feature type="transmembrane region" description="Helical" evidence="2">
    <location>
        <begin position="382"/>
        <end position="406"/>
    </location>
</feature>
<proteinExistence type="predicted"/>
<feature type="transmembrane region" description="Helical" evidence="2">
    <location>
        <begin position="426"/>
        <end position="445"/>
    </location>
</feature>
<sequence length="777" mass="88374">MPKIARDNRLPIMLIAFLVVGSAAVTTCDRARCSPIPSPGSDTTLRSPTPTVQHSIDKRDDGGRVSVTNNRSRPFDHGREVAAMQKLLLRTSSAVSEFLPFITSAHPGSRCFKHTVMYLTQLDDFKLWATKMFDASAKFISAGWFDGSTYNLGNFDECVDVEVFLGDDYIQGQYCLVEIEINPIASSKFRSRKHVYNESSWDTLQELSFDPNKSMRNKMYIAHCVPHTCDTGDVSKHIAAIIGRISQKKITTNVGAVKCQTKTELTWTWGDYSFLLIIGFTLVFISISTYYDLFTSMSSFEHFRFSEKSKKHLILQSFSLSKNIRKLLTFPKTSDNLECIHGLKFIAMCFIITGHRFMFSLGAPLMNTNFIEYFYSKLEAMIILNGPILVDTFFIISGFLACYLLLEHIQKNPKAFKIPLFYIHRYVRLTPVYAMVIAFYCTMFIKIGTGPLWNEKVGEEVERCRESWWANLLYVNNYVKPQKLCMIQSWYIACDTHLFLTAPVIVSLLYHRPKVGHTVLALALAASIITTFVVTYSGKLDAFLLVHIKILRNPIANKTFRNLYIPTHTRATPYYIGMITGLVRYKMKNSSYKINKHAVWMGWIVSTVLMPGTMFSAWWFYKPNYEYDAIVAALYGALYRTTWAAGVSWTIIAVSTGNGGFIEPILCWKPVITLSRLTYCAFLCHGGLQLYTAGSIRTPFHASYYNLVWLSLGDITLSFLAAFCLTLLYESPIIGLEKIFFNRGNKSCYEKNVTTTKASDLNPKPDKFRQINNNGFL</sequence>
<feature type="domain" description="Nose resistant-to-fluoxetine protein N-terminal" evidence="4">
    <location>
        <begin position="108"/>
        <end position="261"/>
    </location>
</feature>
<dbReference type="Pfam" id="PF01757">
    <property type="entry name" value="Acyl_transf_3"/>
    <property type="match status" value="1"/>
</dbReference>
<keyword evidence="2" id="KW-1133">Transmembrane helix</keyword>
<dbReference type="SMART" id="SM00703">
    <property type="entry name" value="NRF"/>
    <property type="match status" value="1"/>
</dbReference>
<protein>
    <submittedName>
        <fullName evidence="6">Nose resistant to fluoxetine protein 6-like</fullName>
    </submittedName>
</protein>
<feature type="transmembrane region" description="Helical" evidence="2">
    <location>
        <begin position="641"/>
        <end position="662"/>
    </location>
</feature>
<dbReference type="Proteomes" id="UP000694846">
    <property type="component" value="Unplaced"/>
</dbReference>
<dbReference type="RefSeq" id="XP_025425324.1">
    <property type="nucleotide sequence ID" value="XM_025569539.1"/>
</dbReference>
<feature type="transmembrane region" description="Helical" evidence="2">
    <location>
        <begin position="272"/>
        <end position="294"/>
    </location>
</feature>
<dbReference type="OrthoDB" id="10006435at2759"/>
<dbReference type="InterPro" id="IPR006621">
    <property type="entry name" value="Nose-resist-to-fluoxetine_N"/>
</dbReference>
<dbReference type="AlphaFoldDB" id="A0A8B8GPY8"/>
<dbReference type="GeneID" id="112694152"/>
<reference evidence="6" key="1">
    <citation type="submission" date="2025-08" db="UniProtKB">
        <authorList>
            <consortium name="RefSeq"/>
        </authorList>
    </citation>
    <scope>IDENTIFICATION</scope>
    <source>
        <tissue evidence="6">Whole body</tissue>
    </source>
</reference>
<evidence type="ECO:0000313" key="5">
    <source>
        <dbReference type="Proteomes" id="UP000694846"/>
    </source>
</evidence>
<organism evidence="5 6">
    <name type="scientific">Sipha flava</name>
    <name type="common">yellow sugarcane aphid</name>
    <dbReference type="NCBI Taxonomy" id="143950"/>
    <lineage>
        <taxon>Eukaryota</taxon>
        <taxon>Metazoa</taxon>
        <taxon>Ecdysozoa</taxon>
        <taxon>Arthropoda</taxon>
        <taxon>Hexapoda</taxon>
        <taxon>Insecta</taxon>
        <taxon>Pterygota</taxon>
        <taxon>Neoptera</taxon>
        <taxon>Paraneoptera</taxon>
        <taxon>Hemiptera</taxon>
        <taxon>Sternorrhyncha</taxon>
        <taxon>Aphidomorpha</taxon>
        <taxon>Aphidoidea</taxon>
        <taxon>Aphididae</taxon>
        <taxon>Sipha</taxon>
    </lineage>
</organism>
<evidence type="ECO:0000256" key="1">
    <source>
        <dbReference type="SAM" id="MobiDB-lite"/>
    </source>
</evidence>
<keyword evidence="2" id="KW-0812">Transmembrane</keyword>
<evidence type="ECO:0000313" key="6">
    <source>
        <dbReference type="RefSeq" id="XP_025425324.1"/>
    </source>
</evidence>